<dbReference type="FunFam" id="3.40.50.300:FF:000630">
    <property type="entry name" value="ATP-binding cassette (ABC) transporter, putative"/>
    <property type="match status" value="1"/>
</dbReference>
<dbReference type="Pfam" id="PF00664">
    <property type="entry name" value="ABC_membrane"/>
    <property type="match status" value="2"/>
</dbReference>
<evidence type="ECO:0000313" key="13">
    <source>
        <dbReference type="Proteomes" id="UP000800039"/>
    </source>
</evidence>
<evidence type="ECO:0000256" key="8">
    <source>
        <dbReference type="ARBA" id="ARBA00023136"/>
    </source>
</evidence>
<evidence type="ECO:0000259" key="10">
    <source>
        <dbReference type="PROSITE" id="PS50893"/>
    </source>
</evidence>
<gene>
    <name evidence="12" type="ORF">K460DRAFT_425231</name>
</gene>
<keyword evidence="7 9" id="KW-1133">Transmembrane helix</keyword>
<dbReference type="RefSeq" id="XP_040794800.1">
    <property type="nucleotide sequence ID" value="XM_040938227.1"/>
</dbReference>
<dbReference type="Gene3D" id="1.20.1560.10">
    <property type="entry name" value="ABC transporter type 1, transmembrane domain"/>
    <property type="match status" value="2"/>
</dbReference>
<keyword evidence="13" id="KW-1185">Reference proteome</keyword>
<dbReference type="InterPro" id="IPR011527">
    <property type="entry name" value="ABC1_TM_dom"/>
</dbReference>
<dbReference type="EMBL" id="ML976614">
    <property type="protein sequence ID" value="KAF1852237.1"/>
    <property type="molecule type" value="Genomic_DNA"/>
</dbReference>
<evidence type="ECO:0000313" key="12">
    <source>
        <dbReference type="EMBL" id="KAF1852237.1"/>
    </source>
</evidence>
<evidence type="ECO:0000256" key="3">
    <source>
        <dbReference type="ARBA" id="ARBA00022692"/>
    </source>
</evidence>
<evidence type="ECO:0000256" key="1">
    <source>
        <dbReference type="ARBA" id="ARBA00004141"/>
    </source>
</evidence>
<feature type="transmembrane region" description="Helical" evidence="9">
    <location>
        <begin position="631"/>
        <end position="653"/>
    </location>
</feature>
<feature type="transmembrane region" description="Helical" evidence="9">
    <location>
        <begin position="128"/>
        <end position="147"/>
    </location>
</feature>
<dbReference type="AlphaFoldDB" id="A0A9P4GVU2"/>
<dbReference type="GeneID" id="63855477"/>
<keyword evidence="5" id="KW-0547">Nucleotide-binding</keyword>
<dbReference type="SUPFAM" id="SSF52540">
    <property type="entry name" value="P-loop containing nucleoside triphosphate hydrolases"/>
    <property type="match status" value="2"/>
</dbReference>
<dbReference type="GO" id="GO:0005524">
    <property type="term" value="F:ATP binding"/>
    <property type="evidence" value="ECO:0007669"/>
    <property type="project" value="UniProtKB-KW"/>
</dbReference>
<dbReference type="GO" id="GO:0005737">
    <property type="term" value="C:cytoplasm"/>
    <property type="evidence" value="ECO:0007669"/>
    <property type="project" value="UniProtKB-ARBA"/>
</dbReference>
<dbReference type="Pfam" id="PF00005">
    <property type="entry name" value="ABC_tran"/>
    <property type="match status" value="2"/>
</dbReference>
<dbReference type="InterPro" id="IPR003439">
    <property type="entry name" value="ABC_transporter-like_ATP-bd"/>
</dbReference>
<feature type="domain" description="ABC transmembrane type-1" evidence="11">
    <location>
        <begin position="1"/>
        <end position="265"/>
    </location>
</feature>
<proteinExistence type="predicted"/>
<dbReference type="Gene3D" id="3.40.50.300">
    <property type="entry name" value="P-loop containing nucleotide triphosphate hydrolases"/>
    <property type="match status" value="2"/>
</dbReference>
<dbReference type="GO" id="GO:0016887">
    <property type="term" value="F:ATP hydrolysis activity"/>
    <property type="evidence" value="ECO:0007669"/>
    <property type="project" value="InterPro"/>
</dbReference>
<accession>A0A9P4GVU2</accession>
<dbReference type="CDD" id="cd18604">
    <property type="entry name" value="ABC_6TM_VMR1_D2_like"/>
    <property type="match status" value="1"/>
</dbReference>
<keyword evidence="12" id="KW-0378">Hydrolase</keyword>
<sequence>MYHLLGFLENPSNSIMHPFLWVALLFGGLMARLISYQQYIFTSTRLLVRVDMLLIQEIYRAALRSYQFSAHNNYVEKGTETLNRPDLVTLVSYNVDAIDSARDIFYVATAGTLSTLIAMTFLYHLLGWPSLIGVLTLILLTPLPALLSQRMSRIQQTVLRATDSRLSTISEFLQSIRTVKYLGWERAVEKKVNDIRAIEQERLWKRNFHSAVISMAGDLLPLSTLLVMFSVFVLFTNQPLRAPEAFTSLTIVETLRSQFVWLANVSRWAAQGMESLRRVDRFLESAVELKRHPAGPPMFNNATFHPTPVAVFKLQNLSIAFREKSLNVVTGHTGSGKSALLLSLLGETVLVAGSASCPSDVSYVPQTAWLQNDSIRQNILFYSHFNKARYDAVIDACALLPDFRTFPSGDETHVGERGSSLSGGQRQRISLARAVYSCTETLLLDDVFSALDTHTTNFVYERCFRSGLLAGRTVILVTHLPAAIQDASLVVTMQHGAVSEIVEAAQQLRIPAKVSLEETGSDEDPASHIMAIPEEGQELDHVTSDNTSVLQGSPQKIQKEATAEGRIPRTLVWKYLVLFGGKRHAFLAILSALIVQIAFFSITYWLSIWTSSSPKEDNAAVATSSGHRPNFYLAIYCGTVLIFLTLQFTNNIIYQVGAWRAARSLHASMLSSLLHAPLSFYTFNPIGRCLNRFGLDTQSLDTVLVDWLRQTLDNGLRFFLRILGVASILPIFAAPAAAICGLGFAVGEAYTRAQVGVKRLCAVSYSPIVTHFGDTLAGLSIIRARTAHPGIFQSMLASYVAERTRACEAQYNLNRWVSVRSDLCAAAVSMAAGAVALWKSNSGVSPGLVGFSLTNAIGLSQTILTLVRNMNELEVEMNSFQRVSEYAHIAPEDAKRLPLGSELVLPPSTGKIDFHNVTARYTEAGPPILSDLTLSIRPGTRIAVVGRTGSGKSTLALSLLRFTQLSKGTITIDDISIQDIGLETLRRDLVTMIPQDAILFEGSIRENLDPFSSHSDAELQSALDACSNISTSPSAATNQLLRLGTAIHPHGANLSHGQRQILSLARALVRPSRIMLLDESTASVDSATEARMQVIMGEQFRGRTVVAICHRLRGVVGGFFDQVLVLGNGEVKE</sequence>
<dbReference type="InterPro" id="IPR027417">
    <property type="entry name" value="P-loop_NTPase"/>
</dbReference>
<dbReference type="OrthoDB" id="6500128at2759"/>
<dbReference type="SUPFAM" id="SSF90123">
    <property type="entry name" value="ABC transporter transmembrane region"/>
    <property type="match status" value="2"/>
</dbReference>
<dbReference type="InterPro" id="IPR050173">
    <property type="entry name" value="ABC_transporter_C-like"/>
</dbReference>
<protein>
    <submittedName>
        <fullName evidence="12">P-loop containing nucleoside triphosphate hydrolase protein</fullName>
    </submittedName>
</protein>
<dbReference type="PROSITE" id="PS50893">
    <property type="entry name" value="ABC_TRANSPORTER_2"/>
    <property type="match status" value="2"/>
</dbReference>
<keyword evidence="3 9" id="KW-0812">Transmembrane</keyword>
<dbReference type="GO" id="GO:0016020">
    <property type="term" value="C:membrane"/>
    <property type="evidence" value="ECO:0007669"/>
    <property type="project" value="UniProtKB-SubCell"/>
</dbReference>
<keyword evidence="2" id="KW-0813">Transport</keyword>
<dbReference type="InterPro" id="IPR003593">
    <property type="entry name" value="AAA+_ATPase"/>
</dbReference>
<dbReference type="PANTHER" id="PTHR24223">
    <property type="entry name" value="ATP-BINDING CASSETTE SUB-FAMILY C"/>
    <property type="match status" value="1"/>
</dbReference>
<comment type="subcellular location">
    <subcellularLocation>
        <location evidence="1">Membrane</location>
        <topology evidence="1">Multi-pass membrane protein</topology>
    </subcellularLocation>
</comment>
<keyword evidence="8 9" id="KW-0472">Membrane</keyword>
<feature type="transmembrane region" description="Helical" evidence="9">
    <location>
        <begin position="15"/>
        <end position="35"/>
    </location>
</feature>
<feature type="domain" description="ABC transporter" evidence="10">
    <location>
        <begin position="297"/>
        <end position="520"/>
    </location>
</feature>
<reference evidence="12" key="1">
    <citation type="submission" date="2020-01" db="EMBL/GenBank/DDBJ databases">
        <authorList>
            <consortium name="DOE Joint Genome Institute"/>
            <person name="Haridas S."/>
            <person name="Albert R."/>
            <person name="Binder M."/>
            <person name="Bloem J."/>
            <person name="Labutti K."/>
            <person name="Salamov A."/>
            <person name="Andreopoulos B."/>
            <person name="Baker S.E."/>
            <person name="Barry K."/>
            <person name="Bills G."/>
            <person name="Bluhm B.H."/>
            <person name="Cannon C."/>
            <person name="Castanera R."/>
            <person name="Culley D.E."/>
            <person name="Daum C."/>
            <person name="Ezra D."/>
            <person name="Gonzalez J.B."/>
            <person name="Henrissat B."/>
            <person name="Kuo A."/>
            <person name="Liang C."/>
            <person name="Lipzen A."/>
            <person name="Lutzoni F."/>
            <person name="Magnuson J."/>
            <person name="Mondo S."/>
            <person name="Nolan M."/>
            <person name="Ohm R."/>
            <person name="Pangilinan J."/>
            <person name="Park H.-J."/>
            <person name="Ramirez L."/>
            <person name="Alfaro M."/>
            <person name="Sun H."/>
            <person name="Tritt A."/>
            <person name="Yoshinaga Y."/>
            <person name="Zwiers L.-H."/>
            <person name="Turgeon B.G."/>
            <person name="Goodwin S.B."/>
            <person name="Spatafora J.W."/>
            <person name="Crous P.W."/>
            <person name="Grigoriev I.V."/>
        </authorList>
    </citation>
    <scope>NUCLEOTIDE SEQUENCE</scope>
    <source>
        <strain evidence="12">CBS 394.84</strain>
    </source>
</reference>
<feature type="transmembrane region" description="Helical" evidence="9">
    <location>
        <begin position="718"/>
        <end position="746"/>
    </location>
</feature>
<name>A0A9P4GVU2_9PLEO</name>
<evidence type="ECO:0000259" key="11">
    <source>
        <dbReference type="PROSITE" id="PS50929"/>
    </source>
</evidence>
<keyword evidence="6" id="KW-0067">ATP-binding</keyword>
<evidence type="ECO:0000256" key="4">
    <source>
        <dbReference type="ARBA" id="ARBA00022737"/>
    </source>
</evidence>
<dbReference type="PANTHER" id="PTHR24223:SF356">
    <property type="entry name" value="ATP-BINDING CASSETTE TRANSPORTER ABC4"/>
    <property type="match status" value="1"/>
</dbReference>
<evidence type="ECO:0000256" key="6">
    <source>
        <dbReference type="ARBA" id="ARBA00022840"/>
    </source>
</evidence>
<dbReference type="SMART" id="SM00382">
    <property type="entry name" value="AAA"/>
    <property type="match status" value="2"/>
</dbReference>
<dbReference type="InterPro" id="IPR036640">
    <property type="entry name" value="ABC1_TM_sf"/>
</dbReference>
<evidence type="ECO:0000256" key="9">
    <source>
        <dbReference type="SAM" id="Phobius"/>
    </source>
</evidence>
<dbReference type="CDD" id="cd03250">
    <property type="entry name" value="ABCC_MRP_domain1"/>
    <property type="match status" value="1"/>
</dbReference>
<comment type="caution">
    <text evidence="12">The sequence shown here is derived from an EMBL/GenBank/DDBJ whole genome shotgun (WGS) entry which is preliminary data.</text>
</comment>
<dbReference type="PROSITE" id="PS50929">
    <property type="entry name" value="ABC_TM1F"/>
    <property type="match status" value="2"/>
</dbReference>
<evidence type="ECO:0000256" key="5">
    <source>
        <dbReference type="ARBA" id="ARBA00022741"/>
    </source>
</evidence>
<organism evidence="12 13">
    <name type="scientific">Cucurbitaria berberidis CBS 394.84</name>
    <dbReference type="NCBI Taxonomy" id="1168544"/>
    <lineage>
        <taxon>Eukaryota</taxon>
        <taxon>Fungi</taxon>
        <taxon>Dikarya</taxon>
        <taxon>Ascomycota</taxon>
        <taxon>Pezizomycotina</taxon>
        <taxon>Dothideomycetes</taxon>
        <taxon>Pleosporomycetidae</taxon>
        <taxon>Pleosporales</taxon>
        <taxon>Pleosporineae</taxon>
        <taxon>Cucurbitariaceae</taxon>
        <taxon>Cucurbitaria</taxon>
    </lineage>
</organism>
<feature type="domain" description="ABC transmembrane type-1" evidence="11">
    <location>
        <begin position="586"/>
        <end position="874"/>
    </location>
</feature>
<dbReference type="CDD" id="cd18596">
    <property type="entry name" value="ABC_6TM_VMR1_D1_like"/>
    <property type="match status" value="1"/>
</dbReference>
<dbReference type="InterPro" id="IPR017871">
    <property type="entry name" value="ABC_transporter-like_CS"/>
</dbReference>
<dbReference type="CDD" id="cd03244">
    <property type="entry name" value="ABCC_MRP_domain2"/>
    <property type="match status" value="1"/>
</dbReference>
<keyword evidence="4" id="KW-0677">Repeat</keyword>
<feature type="domain" description="ABC transporter" evidence="10">
    <location>
        <begin position="912"/>
        <end position="1133"/>
    </location>
</feature>
<dbReference type="Proteomes" id="UP000800039">
    <property type="component" value="Unassembled WGS sequence"/>
</dbReference>
<dbReference type="PROSITE" id="PS00211">
    <property type="entry name" value="ABC_TRANSPORTER_1"/>
    <property type="match status" value="1"/>
</dbReference>
<evidence type="ECO:0000256" key="7">
    <source>
        <dbReference type="ARBA" id="ARBA00022989"/>
    </source>
</evidence>
<feature type="transmembrane region" description="Helical" evidence="9">
    <location>
        <begin position="585"/>
        <end position="610"/>
    </location>
</feature>
<evidence type="ECO:0000256" key="2">
    <source>
        <dbReference type="ARBA" id="ARBA00022448"/>
    </source>
</evidence>
<dbReference type="FunFam" id="1.20.1560.10:FF:000013">
    <property type="entry name" value="ABC transporter C family member 2"/>
    <property type="match status" value="1"/>
</dbReference>
<dbReference type="GO" id="GO:0140359">
    <property type="term" value="F:ABC-type transporter activity"/>
    <property type="evidence" value="ECO:0007669"/>
    <property type="project" value="InterPro"/>
</dbReference>
<feature type="transmembrane region" description="Helical" evidence="9">
    <location>
        <begin position="104"/>
        <end position="122"/>
    </location>
</feature>